<protein>
    <recommendedName>
        <fullName evidence="3">Secreted protein</fullName>
    </recommendedName>
</protein>
<evidence type="ECO:0000313" key="1">
    <source>
        <dbReference type="EMBL" id="NVO83851.1"/>
    </source>
</evidence>
<dbReference type="Proteomes" id="UP000626554">
    <property type="component" value="Unassembled WGS sequence"/>
</dbReference>
<accession>A0ABX2Q1C9</accession>
<organism evidence="1 2">
    <name type="scientific">Hymenobacter terrestris</name>
    <dbReference type="NCBI Taxonomy" id="2748310"/>
    <lineage>
        <taxon>Bacteria</taxon>
        <taxon>Pseudomonadati</taxon>
        <taxon>Bacteroidota</taxon>
        <taxon>Cytophagia</taxon>
        <taxon>Cytophagales</taxon>
        <taxon>Hymenobacteraceae</taxon>
        <taxon>Hymenobacter</taxon>
    </lineage>
</organism>
<proteinExistence type="predicted"/>
<evidence type="ECO:0008006" key="3">
    <source>
        <dbReference type="Google" id="ProtNLM"/>
    </source>
</evidence>
<dbReference type="EMBL" id="JABKAV010000005">
    <property type="protein sequence ID" value="NVO83851.1"/>
    <property type="molecule type" value="Genomic_DNA"/>
</dbReference>
<dbReference type="RefSeq" id="WP_176897851.1">
    <property type="nucleotide sequence ID" value="NZ_JABKAV010000005.1"/>
</dbReference>
<gene>
    <name evidence="1" type="ORF">HW556_03065</name>
</gene>
<sequence length="113" mass="12425">MQTLRSRLALLLLLCFTRVLLPEAWVLNLHAHEHTTEEPSLAPGELYGKTVLSAEHKHCIVDNFCHVPFQPSAPVESPLVFAAYQAPASAAVVPTWQDARTPAADSRGPPHRI</sequence>
<reference evidence="1 2" key="1">
    <citation type="submission" date="2020-05" db="EMBL/GenBank/DDBJ databases">
        <title>Hymenobacter terrestris sp. nov. and Hymenobacter lapidiphilus sp. nov., isolated from regoliths in Antarctica.</title>
        <authorList>
            <person name="Sedlacek I."/>
            <person name="Pantucek R."/>
            <person name="Zeman M."/>
            <person name="Holochova P."/>
            <person name="Kralova S."/>
            <person name="Stankova E."/>
            <person name="Sedo O."/>
            <person name="Micenkova L."/>
            <person name="Svec P."/>
            <person name="Gupta V."/>
            <person name="Sood U."/>
            <person name="Korpole U.S."/>
            <person name="Lal R."/>
        </authorList>
    </citation>
    <scope>NUCLEOTIDE SEQUENCE [LARGE SCALE GENOMIC DNA]</scope>
    <source>
        <strain evidence="1 2">P5252</strain>
    </source>
</reference>
<comment type="caution">
    <text evidence="1">The sequence shown here is derived from an EMBL/GenBank/DDBJ whole genome shotgun (WGS) entry which is preliminary data.</text>
</comment>
<keyword evidence="2" id="KW-1185">Reference proteome</keyword>
<evidence type="ECO:0000313" key="2">
    <source>
        <dbReference type="Proteomes" id="UP000626554"/>
    </source>
</evidence>
<name>A0ABX2Q1C9_9BACT</name>